<dbReference type="AlphaFoldDB" id="A0A9X0TLD4"/>
<accession>A0A9X0TLD4</accession>
<gene>
    <name evidence="1" type="ORF">HR081_02945</name>
</gene>
<reference evidence="1 2" key="1">
    <citation type="journal article" date="2020" name="Access Microbiol">
        <title>Isolation and genome sequencing of Staphylococcus schleiferi subspecies coagulans from Antarctic seals.</title>
        <authorList>
            <person name="Foster G."/>
            <person name="Robb A."/>
            <person name="Paterson G.K."/>
        </authorList>
    </citation>
    <scope>NUCLEOTIDE SEQUENCE [LARGE SCALE GENOMIC DNA]</scope>
    <source>
        <strain evidence="1 2">M615/02/4</strain>
    </source>
</reference>
<protein>
    <submittedName>
        <fullName evidence="1">YolD-like family protein</fullName>
    </submittedName>
</protein>
<evidence type="ECO:0000313" key="2">
    <source>
        <dbReference type="Proteomes" id="UP000524893"/>
    </source>
</evidence>
<organism evidence="1 2">
    <name type="scientific">Staphylococcus coagulans</name>
    <dbReference type="NCBI Taxonomy" id="74706"/>
    <lineage>
        <taxon>Bacteria</taxon>
        <taxon>Bacillati</taxon>
        <taxon>Bacillota</taxon>
        <taxon>Bacilli</taxon>
        <taxon>Bacillales</taxon>
        <taxon>Staphylococcaceae</taxon>
        <taxon>Staphylococcus</taxon>
    </lineage>
</organism>
<dbReference type="PANTHER" id="PTHR40051:SF1">
    <property type="entry name" value="YOLD-LIKE FAMILY PROTEIN"/>
    <property type="match status" value="1"/>
</dbReference>
<evidence type="ECO:0000313" key="1">
    <source>
        <dbReference type="EMBL" id="MBA8775883.1"/>
    </source>
</evidence>
<dbReference type="Pfam" id="PF08863">
    <property type="entry name" value="YolD"/>
    <property type="match status" value="1"/>
</dbReference>
<dbReference type="RefSeq" id="WP_182280468.1">
    <property type="nucleotide sequence ID" value="NZ_JABTCN010000004.1"/>
</dbReference>
<dbReference type="PANTHER" id="PTHR40051">
    <property type="entry name" value="IG HYPOTHETICAL 15966"/>
    <property type="match status" value="1"/>
</dbReference>
<dbReference type="Proteomes" id="UP000524893">
    <property type="component" value="Unassembled WGS sequence"/>
</dbReference>
<sequence>MIDKNLPPEYQYETDYRKIPRRYLNPRISKDRGMVKWQPFKTIPDQYRLISEYEENQNKVHKPLLTDEQVLHLNQQIQFAIYNNFYVSVDYWKDVYMRNIKEFIKNIDEIKE</sequence>
<proteinExistence type="predicted"/>
<dbReference type="EMBL" id="JABTCN010000004">
    <property type="protein sequence ID" value="MBA8775883.1"/>
    <property type="molecule type" value="Genomic_DNA"/>
</dbReference>
<name>A0A9X0TLD4_9STAP</name>
<dbReference type="InterPro" id="IPR014962">
    <property type="entry name" value="YolD"/>
</dbReference>
<comment type="caution">
    <text evidence="1">The sequence shown here is derived from an EMBL/GenBank/DDBJ whole genome shotgun (WGS) entry which is preliminary data.</text>
</comment>